<evidence type="ECO:0000256" key="1">
    <source>
        <dbReference type="ARBA" id="ARBA00022737"/>
    </source>
</evidence>
<dbReference type="InterPro" id="IPR011990">
    <property type="entry name" value="TPR-like_helical_dom_sf"/>
</dbReference>
<evidence type="ECO:0000313" key="5">
    <source>
        <dbReference type="Proteomes" id="UP000001982"/>
    </source>
</evidence>
<reference evidence="4 5" key="1">
    <citation type="submission" date="2006-03" db="EMBL/GenBank/DDBJ databases">
        <title>Complete sequence of Shewanella denitrificans OS217.</title>
        <authorList>
            <consortium name="US DOE Joint Genome Institute"/>
            <person name="Copeland A."/>
            <person name="Lucas S."/>
            <person name="Lapidus A."/>
            <person name="Barry K."/>
            <person name="Detter J.C."/>
            <person name="Glavina del Rio T."/>
            <person name="Hammon N."/>
            <person name="Israni S."/>
            <person name="Dalin E."/>
            <person name="Tice H."/>
            <person name="Pitluck S."/>
            <person name="Brettin T."/>
            <person name="Bruce D."/>
            <person name="Han C."/>
            <person name="Tapia R."/>
            <person name="Gilna P."/>
            <person name="Kiss H."/>
            <person name="Schmutz J."/>
            <person name="Larimer F."/>
            <person name="Land M."/>
            <person name="Hauser L."/>
            <person name="Kyrpides N."/>
            <person name="Lykidis A."/>
            <person name="Richardson P."/>
        </authorList>
    </citation>
    <scope>NUCLEOTIDE SEQUENCE [LARGE SCALE GENOMIC DNA]</scope>
    <source>
        <strain evidence="5">OS217 / ATCC BAA-1090 / DSM 15013</strain>
    </source>
</reference>
<organism evidence="4 5">
    <name type="scientific">Shewanella denitrificans (strain OS217 / ATCC BAA-1090 / DSM 15013)</name>
    <dbReference type="NCBI Taxonomy" id="318161"/>
    <lineage>
        <taxon>Bacteria</taxon>
        <taxon>Pseudomonadati</taxon>
        <taxon>Pseudomonadota</taxon>
        <taxon>Gammaproteobacteria</taxon>
        <taxon>Alteromonadales</taxon>
        <taxon>Shewanellaceae</taxon>
        <taxon>Shewanella</taxon>
    </lineage>
</organism>
<dbReference type="Proteomes" id="UP000001982">
    <property type="component" value="Chromosome"/>
</dbReference>
<dbReference type="AlphaFoldDB" id="Q12PT6"/>
<dbReference type="EMBL" id="CP000302">
    <property type="protein sequence ID" value="ABE54540.1"/>
    <property type="molecule type" value="Genomic_DNA"/>
</dbReference>
<evidence type="ECO:0000313" key="4">
    <source>
        <dbReference type="EMBL" id="ABE54540.1"/>
    </source>
</evidence>
<dbReference type="PROSITE" id="PS51257">
    <property type="entry name" value="PROKAR_LIPOPROTEIN"/>
    <property type="match status" value="1"/>
</dbReference>
<dbReference type="Pfam" id="PF13181">
    <property type="entry name" value="TPR_8"/>
    <property type="match status" value="1"/>
</dbReference>
<evidence type="ECO:0000256" key="3">
    <source>
        <dbReference type="PROSITE-ProRule" id="PRU00339"/>
    </source>
</evidence>
<dbReference type="eggNOG" id="COG3063">
    <property type="taxonomic scope" value="Bacteria"/>
</dbReference>
<dbReference type="KEGG" id="sdn:Sden_1254"/>
<dbReference type="RefSeq" id="WP_011495699.1">
    <property type="nucleotide sequence ID" value="NC_007954.1"/>
</dbReference>
<dbReference type="OrthoDB" id="9814042at2"/>
<dbReference type="STRING" id="318161.Sden_1254"/>
<dbReference type="InterPro" id="IPR019734">
    <property type="entry name" value="TPR_rpt"/>
</dbReference>
<keyword evidence="5" id="KW-1185">Reference proteome</keyword>
<dbReference type="Gene3D" id="1.25.40.10">
    <property type="entry name" value="Tetratricopeptide repeat domain"/>
    <property type="match status" value="1"/>
</dbReference>
<dbReference type="InterPro" id="IPR013105">
    <property type="entry name" value="TPR_2"/>
</dbReference>
<gene>
    <name evidence="4" type="ordered locus">Sden_1254</name>
</gene>
<feature type="repeat" description="TPR" evidence="3">
    <location>
        <begin position="148"/>
        <end position="181"/>
    </location>
</feature>
<dbReference type="SUPFAM" id="SSF48452">
    <property type="entry name" value="TPR-like"/>
    <property type="match status" value="1"/>
</dbReference>
<accession>Q12PT6</accession>
<keyword evidence="1" id="KW-0677">Repeat</keyword>
<dbReference type="PANTHER" id="PTHR44395:SF1">
    <property type="entry name" value="PROTEIN O-MANNOSYL-TRANSFERASE TMTC3"/>
    <property type="match status" value="1"/>
</dbReference>
<dbReference type="HOGENOM" id="CLU_003728_7_0_6"/>
<protein>
    <submittedName>
        <fullName evidence="4">Tetratricopeptide TPR_2</fullName>
    </submittedName>
</protein>
<name>Q12PT6_SHEDO</name>
<proteinExistence type="predicted"/>
<dbReference type="PANTHER" id="PTHR44395">
    <property type="match status" value="1"/>
</dbReference>
<dbReference type="NCBIfam" id="TIGR02521">
    <property type="entry name" value="type_IV_pilW"/>
    <property type="match status" value="1"/>
</dbReference>
<dbReference type="Pfam" id="PF07719">
    <property type="entry name" value="TPR_2"/>
    <property type="match status" value="1"/>
</dbReference>
<evidence type="ECO:0000256" key="2">
    <source>
        <dbReference type="ARBA" id="ARBA00022803"/>
    </source>
</evidence>
<dbReference type="SMART" id="SM00028">
    <property type="entry name" value="TPR"/>
    <property type="match status" value="4"/>
</dbReference>
<feature type="repeat" description="TPR" evidence="3">
    <location>
        <begin position="44"/>
        <end position="77"/>
    </location>
</feature>
<sequence>MYGLQKVCLIIATLSLTTGCITESTYRGTDVQVSERKLDKLAAARERMQLGLTYLNRGNPEQAKYNLDKAVEYAPEHSDVYVALAYYYQTVGDLIRTEEAYQTAINASDATGDAKNNFGVFLCQQKKYPESETMILAAINTPKYTRTASSYENLGLCSRAAGKLEKARQYFEIALQYDPRREVALLELTELAILDGNYSMAREQLAHYHNRVNESPQSLALGIKIEQAVSDFDAAKRFGIVLLAKFPASTQAQEYRANLQ</sequence>
<dbReference type="InterPro" id="IPR013360">
    <property type="entry name" value="Pilus_4_PilW"/>
</dbReference>
<keyword evidence="2 3" id="KW-0802">TPR repeat</keyword>
<dbReference type="PROSITE" id="PS50005">
    <property type="entry name" value="TPR"/>
    <property type="match status" value="2"/>
</dbReference>